<evidence type="ECO:0000313" key="2">
    <source>
        <dbReference type="EMBL" id="GHG33251.1"/>
    </source>
</evidence>
<organism evidence="2 3">
    <name type="scientific">Streptomyces capoamus</name>
    <dbReference type="NCBI Taxonomy" id="68183"/>
    <lineage>
        <taxon>Bacteria</taxon>
        <taxon>Bacillati</taxon>
        <taxon>Actinomycetota</taxon>
        <taxon>Actinomycetes</taxon>
        <taxon>Kitasatosporales</taxon>
        <taxon>Streptomycetaceae</taxon>
        <taxon>Streptomyces</taxon>
    </lineage>
</organism>
<dbReference type="RefSeq" id="WP_229898818.1">
    <property type="nucleotide sequence ID" value="NZ_BNBF01000001.1"/>
</dbReference>
<proteinExistence type="predicted"/>
<sequence length="171" mass="18556">MTPADPIPSEPHVVPAGEHPIWQEALAAVNRDLAATLPELHPLCLIAWPPEGDEGEQVYVALAGGDAHGSSLQPAGSVEAALPVVAEAAQDTIMGCRWQVWPVCTLHGLGMHVAQEAGRPVWWCAGIGPREPAHARAAIGELATVHRPRRPNRKRRKDGKDREERRRRQGD</sequence>
<accession>A0A919C0S0</accession>
<comment type="caution">
    <text evidence="2">The sequence shown here is derived from an EMBL/GenBank/DDBJ whole genome shotgun (WGS) entry which is preliminary data.</text>
</comment>
<name>A0A919C0S0_9ACTN</name>
<protein>
    <submittedName>
        <fullName evidence="2">Uncharacterized protein</fullName>
    </submittedName>
</protein>
<keyword evidence="3" id="KW-1185">Reference proteome</keyword>
<evidence type="ECO:0000256" key="1">
    <source>
        <dbReference type="SAM" id="MobiDB-lite"/>
    </source>
</evidence>
<dbReference type="Proteomes" id="UP000619355">
    <property type="component" value="Unassembled WGS sequence"/>
</dbReference>
<feature type="compositionally biased region" description="Basic residues" evidence="1">
    <location>
        <begin position="146"/>
        <end position="157"/>
    </location>
</feature>
<feature type="compositionally biased region" description="Basic and acidic residues" evidence="1">
    <location>
        <begin position="158"/>
        <end position="171"/>
    </location>
</feature>
<dbReference type="AlphaFoldDB" id="A0A919C0S0"/>
<dbReference type="EMBL" id="BNBF01000001">
    <property type="protein sequence ID" value="GHG33251.1"/>
    <property type="molecule type" value="Genomic_DNA"/>
</dbReference>
<feature type="region of interest" description="Disordered" evidence="1">
    <location>
        <begin position="141"/>
        <end position="171"/>
    </location>
</feature>
<gene>
    <name evidence="2" type="ORF">GCM10018980_01800</name>
</gene>
<evidence type="ECO:0000313" key="3">
    <source>
        <dbReference type="Proteomes" id="UP000619355"/>
    </source>
</evidence>
<reference evidence="3" key="1">
    <citation type="journal article" date="2019" name="Int. J. Syst. Evol. Microbiol.">
        <title>The Global Catalogue of Microorganisms (GCM) 10K type strain sequencing project: providing services to taxonomists for standard genome sequencing and annotation.</title>
        <authorList>
            <consortium name="The Broad Institute Genomics Platform"/>
            <consortium name="The Broad Institute Genome Sequencing Center for Infectious Disease"/>
            <person name="Wu L."/>
            <person name="Ma J."/>
        </authorList>
    </citation>
    <scope>NUCLEOTIDE SEQUENCE [LARGE SCALE GENOMIC DNA]</scope>
    <source>
        <strain evidence="3">JCM 4253</strain>
    </source>
</reference>